<gene>
    <name evidence="3" type="ORF">KFK09_020462</name>
</gene>
<evidence type="ECO:0000313" key="4">
    <source>
        <dbReference type="Proteomes" id="UP000829196"/>
    </source>
</evidence>
<evidence type="ECO:0000259" key="2">
    <source>
        <dbReference type="Pfam" id="PF00462"/>
    </source>
</evidence>
<dbReference type="Gene3D" id="3.40.30.10">
    <property type="entry name" value="Glutaredoxin"/>
    <property type="match status" value="1"/>
</dbReference>
<dbReference type="PROSITE" id="PS51354">
    <property type="entry name" value="GLUTAREDOXIN_2"/>
    <property type="match status" value="1"/>
</dbReference>
<dbReference type="Pfam" id="PF00462">
    <property type="entry name" value="Glutaredoxin"/>
    <property type="match status" value="1"/>
</dbReference>
<reference evidence="3" key="1">
    <citation type="journal article" date="2022" name="Front. Genet.">
        <title>Chromosome-Scale Assembly of the Dendrobium nobile Genome Provides Insights Into the Molecular Mechanism of the Biosynthesis of the Medicinal Active Ingredient of Dendrobium.</title>
        <authorList>
            <person name="Xu Q."/>
            <person name="Niu S.-C."/>
            <person name="Li K.-L."/>
            <person name="Zheng P.-J."/>
            <person name="Zhang X.-J."/>
            <person name="Jia Y."/>
            <person name="Liu Y."/>
            <person name="Niu Y.-X."/>
            <person name="Yu L.-H."/>
            <person name="Chen D.-F."/>
            <person name="Zhang G.-Q."/>
        </authorList>
    </citation>
    <scope>NUCLEOTIDE SEQUENCE</scope>
    <source>
        <tissue evidence="3">Leaf</tissue>
    </source>
</reference>
<feature type="region of interest" description="Disordered" evidence="1">
    <location>
        <begin position="100"/>
        <end position="145"/>
    </location>
</feature>
<dbReference type="PANTHER" id="PTHR45669:SF12">
    <property type="entry name" value="EMB|CAB85507.1"/>
    <property type="match status" value="1"/>
</dbReference>
<dbReference type="CDD" id="cd03031">
    <property type="entry name" value="GRX_GRX_like"/>
    <property type="match status" value="1"/>
</dbReference>
<sequence>MGCIYSKSLSAGDLQVFSGNKGPISGTDDGDLPTHSVFLTSSTYGVLNLDPFENQKSVAFSPNEFYRSPSPILFPESKKTSLVDRSPEIINWVLVEDPQDAGTPHCSPQKKPTKRPPALLSPSPKIQGKFIGKENRTPRPRTPVTDHNRVLKTLIFSENKKSVSRRSSSPLFDPELVASFERELDSESEQIKKMVSPRNWKKEGRSSSFLFSFEEKCPPGGENAVVLYTTSLRGIRKTYEDCNLVRSVIESYNVYVIERDVSMDLGFREELRKLLGGTKEAKMPVLFVKGRMVGGADEVLKLDEERKLEILMEGVPKAVMSCSECGGLRFVMCKECNGSCKVLDECENKKKKCGFCNENGLVYCFSCSK</sequence>
<evidence type="ECO:0000313" key="3">
    <source>
        <dbReference type="EMBL" id="KAI0497239.1"/>
    </source>
</evidence>
<evidence type="ECO:0000256" key="1">
    <source>
        <dbReference type="SAM" id="MobiDB-lite"/>
    </source>
</evidence>
<dbReference type="EMBL" id="JAGYWB010000015">
    <property type="protein sequence ID" value="KAI0497239.1"/>
    <property type="molecule type" value="Genomic_DNA"/>
</dbReference>
<dbReference type="PANTHER" id="PTHR45669">
    <property type="entry name" value="GLUTAREDOXIN DOMAIN-CONTAINING CYSTEINE-RICH PROTEIN CG12206-RELATED"/>
    <property type="match status" value="1"/>
</dbReference>
<dbReference type="Proteomes" id="UP000829196">
    <property type="component" value="Unassembled WGS sequence"/>
</dbReference>
<dbReference type="Pfam" id="PF23733">
    <property type="entry name" value="GRXCR1-2_C"/>
    <property type="match status" value="1"/>
</dbReference>
<comment type="caution">
    <text evidence="3">The sequence shown here is derived from an EMBL/GenBank/DDBJ whole genome shotgun (WGS) entry which is preliminary data.</text>
</comment>
<organism evidence="3 4">
    <name type="scientific">Dendrobium nobile</name>
    <name type="common">Orchid</name>
    <dbReference type="NCBI Taxonomy" id="94219"/>
    <lineage>
        <taxon>Eukaryota</taxon>
        <taxon>Viridiplantae</taxon>
        <taxon>Streptophyta</taxon>
        <taxon>Embryophyta</taxon>
        <taxon>Tracheophyta</taxon>
        <taxon>Spermatophyta</taxon>
        <taxon>Magnoliopsida</taxon>
        <taxon>Liliopsida</taxon>
        <taxon>Asparagales</taxon>
        <taxon>Orchidaceae</taxon>
        <taxon>Epidendroideae</taxon>
        <taxon>Malaxideae</taxon>
        <taxon>Dendrobiinae</taxon>
        <taxon>Dendrobium</taxon>
    </lineage>
</organism>
<dbReference type="AlphaFoldDB" id="A0A8T3ALE3"/>
<accession>A0A8T3ALE3</accession>
<dbReference type="InterPro" id="IPR036249">
    <property type="entry name" value="Thioredoxin-like_sf"/>
</dbReference>
<dbReference type="InterPro" id="IPR002109">
    <property type="entry name" value="Glutaredoxin"/>
</dbReference>
<keyword evidence="4" id="KW-1185">Reference proteome</keyword>
<dbReference type="SMR" id="A0A8T3ALE3"/>
<feature type="domain" description="Glutaredoxin" evidence="2">
    <location>
        <begin position="225"/>
        <end position="293"/>
    </location>
</feature>
<proteinExistence type="predicted"/>
<protein>
    <recommendedName>
        <fullName evidence="2">Glutaredoxin domain-containing protein</fullName>
    </recommendedName>
</protein>
<dbReference type="OrthoDB" id="423313at2759"/>
<name>A0A8T3ALE3_DENNO</name>
<dbReference type="SUPFAM" id="SSF52833">
    <property type="entry name" value="Thioredoxin-like"/>
    <property type="match status" value="1"/>
</dbReference>